<feature type="domain" description="Methyl-accepting transducer" evidence="7">
    <location>
        <begin position="303"/>
        <end position="539"/>
    </location>
</feature>
<evidence type="ECO:0000256" key="4">
    <source>
        <dbReference type="ARBA" id="ARBA00029447"/>
    </source>
</evidence>
<keyword evidence="2" id="KW-1003">Cell membrane</keyword>
<dbReference type="PROSITE" id="PS50192">
    <property type="entry name" value="T_SNARE"/>
    <property type="match status" value="1"/>
</dbReference>
<dbReference type="SUPFAM" id="SSF58104">
    <property type="entry name" value="Methyl-accepting chemotaxis protein (MCP) signaling domain"/>
    <property type="match status" value="1"/>
</dbReference>
<keyword evidence="3 5" id="KW-0807">Transducer</keyword>
<proteinExistence type="inferred from homology"/>
<comment type="caution">
    <text evidence="10">The sequence shown here is derived from an EMBL/GenBank/DDBJ whole genome shotgun (WGS) entry which is preliminary data.</text>
</comment>
<dbReference type="SMART" id="SM00283">
    <property type="entry name" value="MA"/>
    <property type="match status" value="1"/>
</dbReference>
<dbReference type="PANTHER" id="PTHR32089">
    <property type="entry name" value="METHYL-ACCEPTING CHEMOTAXIS PROTEIN MCPB"/>
    <property type="match status" value="1"/>
</dbReference>
<gene>
    <name evidence="10" type="ORF">ACFOD4_09735</name>
</gene>
<name>A0ABV7FY61_9PROT</name>
<keyword evidence="11" id="KW-1185">Reference proteome</keyword>
<dbReference type="SMART" id="SM00304">
    <property type="entry name" value="HAMP"/>
    <property type="match status" value="1"/>
</dbReference>
<evidence type="ECO:0000256" key="2">
    <source>
        <dbReference type="ARBA" id="ARBA00022519"/>
    </source>
</evidence>
<dbReference type="PANTHER" id="PTHR32089:SF112">
    <property type="entry name" value="LYSOZYME-LIKE PROTEIN-RELATED"/>
    <property type="match status" value="1"/>
</dbReference>
<dbReference type="Proteomes" id="UP001595593">
    <property type="component" value="Unassembled WGS sequence"/>
</dbReference>
<keyword evidence="2" id="KW-0997">Cell inner membrane</keyword>
<evidence type="ECO:0000259" key="7">
    <source>
        <dbReference type="PROSITE" id="PS50111"/>
    </source>
</evidence>
<dbReference type="Pfam" id="PF00015">
    <property type="entry name" value="MCPsignal"/>
    <property type="match status" value="1"/>
</dbReference>
<sequence>MASMRIGGKLAASSAIMIATAVGLLYFALAGLSEVSGMAQNFVSSRTPRIAYSLEASLALAQAATEEKNAMLANDVGKIRERARQFRENIQDASAKIATLQPMVAPTRQPLLTEAARHIRSYEEAIARAMAAAEAHNTAAAITISNTEARDARRQAQDNLSKLVEINRQEMAALAVSSVEDTASLRFNLILAGILGLSLASLLVFWIARFQISRPISAVTASMARVAGGDLDTAVEGRDRADEVGDLARALDVFKQNAMEARRLAGEQERERVAKEQRAIRLAGLVQSFEGTVNGLTGHLAAAATELEATAGSMSQIAQATNGQAGTVSDAAQSTSSGVQTVAAATEELTASIGEISRQVSQATSVASRAVQNARDTDATVRALAQSANKIGEVVSLITNIAGQTNLLALNATIEAARAGEAGKGFAVVASEVKNLAQATSKATDEIGAQITEIQQATAAAVEAIQQIASTIDEVSSITVNIAAAVEEQSTATAEIARTVQSTARATEDVTRNIADVSRNAGETGDAAGQVLTAAAELSKSSEKLSAEVGSFLSGVRAA</sequence>
<evidence type="ECO:0000313" key="11">
    <source>
        <dbReference type="Proteomes" id="UP001595593"/>
    </source>
</evidence>
<keyword evidence="6" id="KW-1133">Transmembrane helix</keyword>
<protein>
    <submittedName>
        <fullName evidence="10">Methyl-accepting chemotaxis protein</fullName>
    </submittedName>
</protein>
<feature type="domain" description="T-SNARE coiled-coil homology" evidence="8">
    <location>
        <begin position="455"/>
        <end position="517"/>
    </location>
</feature>
<evidence type="ECO:0000313" key="10">
    <source>
        <dbReference type="EMBL" id="MFC3125343.1"/>
    </source>
</evidence>
<dbReference type="CDD" id="cd06225">
    <property type="entry name" value="HAMP"/>
    <property type="match status" value="1"/>
</dbReference>
<comment type="subcellular location">
    <subcellularLocation>
        <location evidence="1">Cell inner membrane</location>
        <topology evidence="1">Multi-pass membrane protein</topology>
    </subcellularLocation>
</comment>
<dbReference type="InterPro" id="IPR024478">
    <property type="entry name" value="HlyB_4HB_MCP"/>
</dbReference>
<evidence type="ECO:0000256" key="6">
    <source>
        <dbReference type="SAM" id="Phobius"/>
    </source>
</evidence>
<evidence type="ECO:0000256" key="5">
    <source>
        <dbReference type="PROSITE-ProRule" id="PRU00284"/>
    </source>
</evidence>
<dbReference type="InterPro" id="IPR004089">
    <property type="entry name" value="MCPsignal_dom"/>
</dbReference>
<dbReference type="Gene3D" id="6.10.340.10">
    <property type="match status" value="1"/>
</dbReference>
<dbReference type="EMBL" id="JBHRTN010000008">
    <property type="protein sequence ID" value="MFC3125343.1"/>
    <property type="molecule type" value="Genomic_DNA"/>
</dbReference>
<dbReference type="Pfam" id="PF12729">
    <property type="entry name" value="4HB_MCP_1"/>
    <property type="match status" value="1"/>
</dbReference>
<dbReference type="RefSeq" id="WP_379595961.1">
    <property type="nucleotide sequence ID" value="NZ_JBHRTN010000008.1"/>
</dbReference>
<evidence type="ECO:0000259" key="9">
    <source>
        <dbReference type="PROSITE" id="PS50885"/>
    </source>
</evidence>
<dbReference type="PROSITE" id="PS50111">
    <property type="entry name" value="CHEMOTAXIS_TRANSDUC_2"/>
    <property type="match status" value="1"/>
</dbReference>
<evidence type="ECO:0000259" key="8">
    <source>
        <dbReference type="PROSITE" id="PS50192"/>
    </source>
</evidence>
<dbReference type="InterPro" id="IPR000727">
    <property type="entry name" value="T_SNARE_dom"/>
</dbReference>
<keyword evidence="6" id="KW-0472">Membrane</keyword>
<evidence type="ECO:0000256" key="3">
    <source>
        <dbReference type="ARBA" id="ARBA00023224"/>
    </source>
</evidence>
<comment type="similarity">
    <text evidence="4">Belongs to the methyl-accepting chemotaxis (MCP) protein family.</text>
</comment>
<keyword evidence="6" id="KW-0812">Transmembrane</keyword>
<dbReference type="Gene3D" id="1.10.287.950">
    <property type="entry name" value="Methyl-accepting chemotaxis protein"/>
    <property type="match status" value="1"/>
</dbReference>
<evidence type="ECO:0000256" key="1">
    <source>
        <dbReference type="ARBA" id="ARBA00004429"/>
    </source>
</evidence>
<reference evidence="11" key="1">
    <citation type="journal article" date="2019" name="Int. J. Syst. Evol. Microbiol.">
        <title>The Global Catalogue of Microorganisms (GCM) 10K type strain sequencing project: providing services to taxonomists for standard genome sequencing and annotation.</title>
        <authorList>
            <consortium name="The Broad Institute Genomics Platform"/>
            <consortium name="The Broad Institute Genome Sequencing Center for Infectious Disease"/>
            <person name="Wu L."/>
            <person name="Ma J."/>
        </authorList>
    </citation>
    <scope>NUCLEOTIDE SEQUENCE [LARGE SCALE GENOMIC DNA]</scope>
    <source>
        <strain evidence="11">KCTC 52094</strain>
    </source>
</reference>
<dbReference type="Pfam" id="PF00672">
    <property type="entry name" value="HAMP"/>
    <property type="match status" value="1"/>
</dbReference>
<dbReference type="PROSITE" id="PS50885">
    <property type="entry name" value="HAMP"/>
    <property type="match status" value="1"/>
</dbReference>
<feature type="domain" description="HAMP" evidence="9">
    <location>
        <begin position="210"/>
        <end position="263"/>
    </location>
</feature>
<accession>A0ABV7FY61</accession>
<organism evidence="10 11">
    <name type="scientific">Teichococcus globiformis</name>
    <dbReference type="NCBI Taxonomy" id="2307229"/>
    <lineage>
        <taxon>Bacteria</taxon>
        <taxon>Pseudomonadati</taxon>
        <taxon>Pseudomonadota</taxon>
        <taxon>Alphaproteobacteria</taxon>
        <taxon>Acetobacterales</taxon>
        <taxon>Roseomonadaceae</taxon>
        <taxon>Roseomonas</taxon>
    </lineage>
</organism>
<feature type="transmembrane region" description="Helical" evidence="6">
    <location>
        <begin position="187"/>
        <end position="208"/>
    </location>
</feature>
<dbReference type="InterPro" id="IPR003660">
    <property type="entry name" value="HAMP_dom"/>
</dbReference>